<sequence>MTSPECIHDANRAFGLVFQDDLVGARTRLQNQSNETYSHVALGFIYFIEAALGMEDQMIAKALDTLLKVEESIKQAKATLISSSNEKQSTVHWWVPGLEYDIMLADVLIFQAILHFMTETVSDSVKGIYKLGKSYKLFSSSYQSVFSNISWPESTTNTKSLHPDIATDIEPFIEIVQEHYSTSKLNPSTLASNSTSYIGAFTLGGFMRKKTRTGQLDQVNLKPYEKWLDDPIASLVMGGTAFGYGLFGLALTFLPNKIKKPLSWVGFGASISNERSQTMLERNKCNKWLLFSFVGCKWEIHGKLAGLTLLTYRATMLTTLGWIASRERSLEAYATLVDSFAKVNSADDQNGTLCVLHQSKVYILQGNVLLAKNLLLQKINSIKVAKEPLKLKQIVGVLSYELALVHVHMCEWVEAGEAFLELKKENAWSHFTYQLAALGCFLLVQDKSEILKNRIDNLFKELPMLANKKQGKAPPIEALLGRKLTQYKTRHSELIAEGRIASGREECYWDSIQITPIEEFSILLSAYDHMPAISLRSNIKRLCSLSPKIEIPDENLGNLSQQASIANSNLGLSVDEIYMRNILLGTQLSALGNYKAARMVLEKVDLKSTQEPHNYMIAIIQRALVELREGDLTPNDLEKWKQNFQKANKLLDMVLNLPDNYLMKGRMESKVQLIKDEMNEKKEQLGIAP</sequence>
<evidence type="ECO:0000313" key="3">
    <source>
        <dbReference type="Proteomes" id="UP000765509"/>
    </source>
</evidence>
<reference evidence="2" key="1">
    <citation type="submission" date="2021-03" db="EMBL/GenBank/DDBJ databases">
        <title>Draft genome sequence of rust myrtle Austropuccinia psidii MF-1, a brazilian biotype.</title>
        <authorList>
            <person name="Quecine M.C."/>
            <person name="Pachon D.M.R."/>
            <person name="Bonatelli M.L."/>
            <person name="Correr F.H."/>
            <person name="Franceschini L.M."/>
            <person name="Leite T.F."/>
            <person name="Margarido G.R.A."/>
            <person name="Almeida C.A."/>
            <person name="Ferrarezi J.A."/>
            <person name="Labate C.A."/>
        </authorList>
    </citation>
    <scope>NUCLEOTIDE SEQUENCE</scope>
    <source>
        <strain evidence="2">MF-1</strain>
    </source>
</reference>
<dbReference type="Pfam" id="PF10300">
    <property type="entry name" value="Iml2-TPR_39"/>
    <property type="match status" value="1"/>
</dbReference>
<dbReference type="AlphaFoldDB" id="A0A9Q3DKB9"/>
<dbReference type="OrthoDB" id="2154985at2759"/>
<evidence type="ECO:0000313" key="2">
    <source>
        <dbReference type="EMBL" id="MBW0502056.1"/>
    </source>
</evidence>
<evidence type="ECO:0008006" key="4">
    <source>
        <dbReference type="Google" id="ProtNLM"/>
    </source>
</evidence>
<dbReference type="GO" id="GO:0005829">
    <property type="term" value="C:cytosol"/>
    <property type="evidence" value="ECO:0007669"/>
    <property type="project" value="TreeGrafter"/>
</dbReference>
<dbReference type="PANTHER" id="PTHR31859:SF1">
    <property type="entry name" value="TETRATRICOPEPTIDE REPEAT PROTEIN 39C"/>
    <property type="match status" value="1"/>
</dbReference>
<dbReference type="Proteomes" id="UP000765509">
    <property type="component" value="Unassembled WGS sequence"/>
</dbReference>
<protein>
    <recommendedName>
        <fullName evidence="4">Mitochondrial outer membrane protein IML2</fullName>
    </recommendedName>
</protein>
<name>A0A9Q3DKB9_9BASI</name>
<dbReference type="GO" id="GO:0005741">
    <property type="term" value="C:mitochondrial outer membrane"/>
    <property type="evidence" value="ECO:0007669"/>
    <property type="project" value="TreeGrafter"/>
</dbReference>
<proteinExistence type="predicted"/>
<organism evidence="2 3">
    <name type="scientific">Austropuccinia psidii MF-1</name>
    <dbReference type="NCBI Taxonomy" id="1389203"/>
    <lineage>
        <taxon>Eukaryota</taxon>
        <taxon>Fungi</taxon>
        <taxon>Dikarya</taxon>
        <taxon>Basidiomycota</taxon>
        <taxon>Pucciniomycotina</taxon>
        <taxon>Pucciniomycetes</taxon>
        <taxon>Pucciniales</taxon>
        <taxon>Sphaerophragmiaceae</taxon>
        <taxon>Austropuccinia</taxon>
    </lineage>
</organism>
<keyword evidence="1" id="KW-0472">Membrane</keyword>
<keyword evidence="1" id="KW-0812">Transmembrane</keyword>
<comment type="caution">
    <text evidence="2">The sequence shown here is derived from an EMBL/GenBank/DDBJ whole genome shotgun (WGS) entry which is preliminary data.</text>
</comment>
<keyword evidence="1" id="KW-1133">Transmembrane helix</keyword>
<dbReference type="GO" id="GO:0005634">
    <property type="term" value="C:nucleus"/>
    <property type="evidence" value="ECO:0007669"/>
    <property type="project" value="TreeGrafter"/>
</dbReference>
<dbReference type="PANTHER" id="PTHR31859">
    <property type="entry name" value="TETRATRICOPEPTIDE REPEAT PROTEIN 39 FAMILY MEMBER"/>
    <property type="match status" value="1"/>
</dbReference>
<dbReference type="EMBL" id="AVOT02016632">
    <property type="protein sequence ID" value="MBW0502056.1"/>
    <property type="molecule type" value="Genomic_DNA"/>
</dbReference>
<accession>A0A9Q3DKB9</accession>
<dbReference type="InterPro" id="IPR019412">
    <property type="entry name" value="IML2/TPR_39"/>
</dbReference>
<gene>
    <name evidence="2" type="ORF">O181_041771</name>
</gene>
<feature type="transmembrane region" description="Helical" evidence="1">
    <location>
        <begin position="232"/>
        <end position="254"/>
    </location>
</feature>
<evidence type="ECO:0000256" key="1">
    <source>
        <dbReference type="SAM" id="Phobius"/>
    </source>
</evidence>
<keyword evidence="3" id="KW-1185">Reference proteome</keyword>